<gene>
    <name evidence="3" type="ORF">GCM10011365_13140</name>
</gene>
<dbReference type="Proteomes" id="UP000605253">
    <property type="component" value="Unassembled WGS sequence"/>
</dbReference>
<reference evidence="3" key="2">
    <citation type="submission" date="2020-09" db="EMBL/GenBank/DDBJ databases">
        <authorList>
            <person name="Sun Q."/>
            <person name="Zhou Y."/>
        </authorList>
    </citation>
    <scope>NUCLEOTIDE SEQUENCE</scope>
    <source>
        <strain evidence="3">CGMCC 1.12181</strain>
    </source>
</reference>
<evidence type="ECO:0000259" key="1">
    <source>
        <dbReference type="Pfam" id="PF01551"/>
    </source>
</evidence>
<feature type="domain" description="M23ase beta-sheet core" evidence="1">
    <location>
        <begin position="183"/>
        <end position="284"/>
    </location>
</feature>
<evidence type="ECO:0000259" key="2">
    <source>
        <dbReference type="Pfam" id="PF13511"/>
    </source>
</evidence>
<evidence type="ECO:0000313" key="4">
    <source>
        <dbReference type="Proteomes" id="UP000605253"/>
    </source>
</evidence>
<dbReference type="CDD" id="cd12797">
    <property type="entry name" value="M23_peptidase"/>
    <property type="match status" value="1"/>
</dbReference>
<dbReference type="PANTHER" id="PTHR21666:SF294">
    <property type="entry name" value="PEPTIDASE M23"/>
    <property type="match status" value="1"/>
</dbReference>
<sequence length="310" mass="34597">MQQTFFKTFILAFVIGLITTTPVIAKKFYKHVDADGIVHYSDKKPVATDDYESWQVKVEDSQGKASVVNRGTDRMPLLYAVNPYHGPISVRLAMTKAVNARSDPPWPKIYDVPASTDYYLGTIEAIRDNKSWSYAYQYSYRPGQNNPAYDADYAYRLPYRAVGDAFISQGFSGTFSHFDEQNKYAIDIPLAEGTDVVAARGGVVMDYAEDFIKGGADEKNLFRNNFVRIAHDDGSMGLYAHLKLESVVVGNGQRVKAGQKLAESGDTGFSTGPHLHFAIQINQNHNLISVPFNLQYPNGEIKQPMPGWLD</sequence>
<proteinExistence type="predicted"/>
<dbReference type="InterPro" id="IPR050570">
    <property type="entry name" value="Cell_wall_metabolism_enzyme"/>
</dbReference>
<reference evidence="3" key="1">
    <citation type="journal article" date="2014" name="Int. J. Syst. Evol. Microbiol.">
        <title>Complete genome sequence of Corynebacterium casei LMG S-19264T (=DSM 44701T), isolated from a smear-ripened cheese.</title>
        <authorList>
            <consortium name="US DOE Joint Genome Institute (JGI-PGF)"/>
            <person name="Walter F."/>
            <person name="Albersmeier A."/>
            <person name="Kalinowski J."/>
            <person name="Ruckert C."/>
        </authorList>
    </citation>
    <scope>NUCLEOTIDE SEQUENCE</scope>
    <source>
        <strain evidence="3">CGMCC 1.12181</strain>
    </source>
</reference>
<dbReference type="SUPFAM" id="SSF51261">
    <property type="entry name" value="Duplicated hybrid motif"/>
    <property type="match status" value="1"/>
</dbReference>
<dbReference type="InterPro" id="IPR016047">
    <property type="entry name" value="M23ase_b-sheet_dom"/>
</dbReference>
<dbReference type="Pfam" id="PF13511">
    <property type="entry name" value="DUF4124"/>
    <property type="match status" value="1"/>
</dbReference>
<dbReference type="PANTHER" id="PTHR21666">
    <property type="entry name" value="PEPTIDASE-RELATED"/>
    <property type="match status" value="1"/>
</dbReference>
<name>A0A917CMI7_9GAMM</name>
<keyword evidence="4" id="KW-1185">Reference proteome</keyword>
<protein>
    <recommendedName>
        <fullName evidence="5">Murein DD-endopeptidase MepM/ murein hydrolase activator NlpD</fullName>
    </recommendedName>
</protein>
<comment type="caution">
    <text evidence="3">The sequence shown here is derived from an EMBL/GenBank/DDBJ whole genome shotgun (WGS) entry which is preliminary data.</text>
</comment>
<dbReference type="RefSeq" id="WP_188364903.1">
    <property type="nucleotide sequence ID" value="NZ_BMEO01000004.1"/>
</dbReference>
<dbReference type="GO" id="GO:0004222">
    <property type="term" value="F:metalloendopeptidase activity"/>
    <property type="evidence" value="ECO:0007669"/>
    <property type="project" value="TreeGrafter"/>
</dbReference>
<organism evidence="3 4">
    <name type="scientific">Marinicella pacifica</name>
    <dbReference type="NCBI Taxonomy" id="1171543"/>
    <lineage>
        <taxon>Bacteria</taxon>
        <taxon>Pseudomonadati</taxon>
        <taxon>Pseudomonadota</taxon>
        <taxon>Gammaproteobacteria</taxon>
        <taxon>Lysobacterales</taxon>
        <taxon>Marinicellaceae</taxon>
        <taxon>Marinicella</taxon>
    </lineage>
</organism>
<dbReference type="InterPro" id="IPR025392">
    <property type="entry name" value="DUF4124"/>
</dbReference>
<accession>A0A917CMI7</accession>
<dbReference type="InterPro" id="IPR011055">
    <property type="entry name" value="Dup_hybrid_motif"/>
</dbReference>
<evidence type="ECO:0000313" key="3">
    <source>
        <dbReference type="EMBL" id="GGF93279.1"/>
    </source>
</evidence>
<dbReference type="EMBL" id="BMEO01000004">
    <property type="protein sequence ID" value="GGF93279.1"/>
    <property type="molecule type" value="Genomic_DNA"/>
</dbReference>
<feature type="domain" description="DUF4124" evidence="2">
    <location>
        <begin position="21"/>
        <end position="61"/>
    </location>
</feature>
<dbReference type="AlphaFoldDB" id="A0A917CMI7"/>
<dbReference type="Gene3D" id="2.70.70.10">
    <property type="entry name" value="Glucose Permease (Domain IIA)"/>
    <property type="match status" value="1"/>
</dbReference>
<evidence type="ECO:0008006" key="5">
    <source>
        <dbReference type="Google" id="ProtNLM"/>
    </source>
</evidence>
<dbReference type="Pfam" id="PF01551">
    <property type="entry name" value="Peptidase_M23"/>
    <property type="match status" value="1"/>
</dbReference>